<proteinExistence type="predicted"/>
<evidence type="ECO:0000313" key="2">
    <source>
        <dbReference type="Proteomes" id="UP001630127"/>
    </source>
</evidence>
<sequence>MLSYQPAQKPIQECEIWNLKSRVEATEAYKSIGRLSKNVAALVDALEEVKPGNRATNALVTAALKKEVVFPVIPRPEYTKSSTVTLADSCKSNVQGFLGLYTSPEEKLQKSRRGNKVEGIIEASLVH</sequence>
<reference evidence="1 2" key="1">
    <citation type="submission" date="2024-11" db="EMBL/GenBank/DDBJ databases">
        <title>A near-complete genome assembly of Cinchona calisaya.</title>
        <authorList>
            <person name="Lian D.C."/>
            <person name="Zhao X.W."/>
            <person name="Wei L."/>
        </authorList>
    </citation>
    <scope>NUCLEOTIDE SEQUENCE [LARGE SCALE GENOMIC DNA]</scope>
    <source>
        <tissue evidence="1">Nenye</tissue>
    </source>
</reference>
<accession>A0ABD3A9W8</accession>
<name>A0ABD3A9W8_9GENT</name>
<dbReference type="Proteomes" id="UP001630127">
    <property type="component" value="Unassembled WGS sequence"/>
</dbReference>
<comment type="caution">
    <text evidence="1">The sequence shown here is derived from an EMBL/GenBank/DDBJ whole genome shotgun (WGS) entry which is preliminary data.</text>
</comment>
<protein>
    <submittedName>
        <fullName evidence="1">Uncharacterized protein</fullName>
    </submittedName>
</protein>
<organism evidence="1 2">
    <name type="scientific">Cinchona calisaya</name>
    <dbReference type="NCBI Taxonomy" id="153742"/>
    <lineage>
        <taxon>Eukaryota</taxon>
        <taxon>Viridiplantae</taxon>
        <taxon>Streptophyta</taxon>
        <taxon>Embryophyta</taxon>
        <taxon>Tracheophyta</taxon>
        <taxon>Spermatophyta</taxon>
        <taxon>Magnoliopsida</taxon>
        <taxon>eudicotyledons</taxon>
        <taxon>Gunneridae</taxon>
        <taxon>Pentapetalae</taxon>
        <taxon>asterids</taxon>
        <taxon>lamiids</taxon>
        <taxon>Gentianales</taxon>
        <taxon>Rubiaceae</taxon>
        <taxon>Cinchonoideae</taxon>
        <taxon>Cinchoneae</taxon>
        <taxon>Cinchona</taxon>
    </lineage>
</organism>
<keyword evidence="2" id="KW-1185">Reference proteome</keyword>
<evidence type="ECO:0000313" key="1">
    <source>
        <dbReference type="EMBL" id="KAL3528590.1"/>
    </source>
</evidence>
<gene>
    <name evidence="1" type="ORF">ACH5RR_007912</name>
</gene>
<dbReference type="AlphaFoldDB" id="A0ABD3A9W8"/>
<dbReference type="EMBL" id="JBJUIK010000004">
    <property type="protein sequence ID" value="KAL3528590.1"/>
    <property type="molecule type" value="Genomic_DNA"/>
</dbReference>